<gene>
    <name evidence="1" type="ORF">CR513_30158</name>
</gene>
<keyword evidence="2" id="KW-1185">Reference proteome</keyword>
<comment type="caution">
    <text evidence="1">The sequence shown here is derived from an EMBL/GenBank/DDBJ whole genome shotgun (WGS) entry which is preliminary data.</text>
</comment>
<name>A0A371GCK3_MUCPR</name>
<evidence type="ECO:0000313" key="1">
    <source>
        <dbReference type="EMBL" id="RDX88274.1"/>
    </source>
</evidence>
<feature type="non-terminal residue" evidence="1">
    <location>
        <position position="92"/>
    </location>
</feature>
<reference evidence="1" key="1">
    <citation type="submission" date="2018-05" db="EMBL/GenBank/DDBJ databases">
        <title>Draft genome of Mucuna pruriens seed.</title>
        <authorList>
            <person name="Nnadi N.E."/>
            <person name="Vos R."/>
            <person name="Hasami M.H."/>
            <person name="Devisetty U.K."/>
            <person name="Aguiy J.C."/>
        </authorList>
    </citation>
    <scope>NUCLEOTIDE SEQUENCE [LARGE SCALE GENOMIC DNA]</scope>
    <source>
        <strain evidence="1">JCA_2017</strain>
    </source>
</reference>
<dbReference type="Proteomes" id="UP000257109">
    <property type="component" value="Unassembled WGS sequence"/>
</dbReference>
<dbReference type="EMBL" id="QJKJ01005994">
    <property type="protein sequence ID" value="RDX88274.1"/>
    <property type="molecule type" value="Genomic_DNA"/>
</dbReference>
<accession>A0A371GCK3</accession>
<sequence>MYNRRILIVEEYIHVAFDKSPPLPKLLNDVFVLAKILGDVYLKNNKLRQKRRMSLIYKVKETQEILKGTIKEEPQARIDSIDGKALQGPMTR</sequence>
<proteinExistence type="predicted"/>
<dbReference type="AlphaFoldDB" id="A0A371GCK3"/>
<protein>
    <submittedName>
        <fullName evidence="1">Uncharacterized protein</fullName>
    </submittedName>
</protein>
<evidence type="ECO:0000313" key="2">
    <source>
        <dbReference type="Proteomes" id="UP000257109"/>
    </source>
</evidence>
<organism evidence="1 2">
    <name type="scientific">Mucuna pruriens</name>
    <name type="common">Velvet bean</name>
    <name type="synonym">Dolichos pruriens</name>
    <dbReference type="NCBI Taxonomy" id="157652"/>
    <lineage>
        <taxon>Eukaryota</taxon>
        <taxon>Viridiplantae</taxon>
        <taxon>Streptophyta</taxon>
        <taxon>Embryophyta</taxon>
        <taxon>Tracheophyta</taxon>
        <taxon>Spermatophyta</taxon>
        <taxon>Magnoliopsida</taxon>
        <taxon>eudicotyledons</taxon>
        <taxon>Gunneridae</taxon>
        <taxon>Pentapetalae</taxon>
        <taxon>rosids</taxon>
        <taxon>fabids</taxon>
        <taxon>Fabales</taxon>
        <taxon>Fabaceae</taxon>
        <taxon>Papilionoideae</taxon>
        <taxon>50 kb inversion clade</taxon>
        <taxon>NPAAA clade</taxon>
        <taxon>indigoferoid/millettioid clade</taxon>
        <taxon>Phaseoleae</taxon>
        <taxon>Mucuna</taxon>
    </lineage>
</organism>
<feature type="non-terminal residue" evidence="1">
    <location>
        <position position="1"/>
    </location>
</feature>